<accession>A0A4U9HVV0</accession>
<evidence type="ECO:0000313" key="3">
    <source>
        <dbReference type="Proteomes" id="UP000310719"/>
    </source>
</evidence>
<sequence>MAFAPAVQEKRHHQTPANQHIAGTPTRFTSSDISQRQEPSIRSTSTRRSFSHPGAGLRQPACHTGNKAYRQPGKAHPDTQDYKDEPQLMHGRRKRERHGRAEERCRAGCGKQGGKCAFKKTPADAVATGGWPAGWTSRKAVGSQTGPARLKQKIHVTTTMAAMNQGFWN</sequence>
<organism evidence="2 3">
    <name type="scientific">Leclercia adecarboxylata</name>
    <dbReference type="NCBI Taxonomy" id="83655"/>
    <lineage>
        <taxon>Bacteria</taxon>
        <taxon>Pseudomonadati</taxon>
        <taxon>Pseudomonadota</taxon>
        <taxon>Gammaproteobacteria</taxon>
        <taxon>Enterobacterales</taxon>
        <taxon>Enterobacteriaceae</taxon>
        <taxon>Leclercia</taxon>
    </lineage>
</organism>
<dbReference type="AlphaFoldDB" id="A0A4U9HVV0"/>
<protein>
    <submittedName>
        <fullName evidence="2">Uncharacterized protein</fullName>
    </submittedName>
</protein>
<evidence type="ECO:0000256" key="1">
    <source>
        <dbReference type="SAM" id="MobiDB-lite"/>
    </source>
</evidence>
<dbReference type="EMBL" id="LR590464">
    <property type="protein sequence ID" value="VTP68812.1"/>
    <property type="molecule type" value="Genomic_DNA"/>
</dbReference>
<gene>
    <name evidence="2" type="ORF">NCTC13032_03742</name>
</gene>
<proteinExistence type="predicted"/>
<feature type="compositionally biased region" description="Polar residues" evidence="1">
    <location>
        <begin position="26"/>
        <end position="41"/>
    </location>
</feature>
<dbReference type="Proteomes" id="UP000310719">
    <property type="component" value="Chromosome"/>
</dbReference>
<feature type="region of interest" description="Disordered" evidence="1">
    <location>
        <begin position="1"/>
        <end position="114"/>
    </location>
</feature>
<feature type="compositionally biased region" description="Basic and acidic residues" evidence="1">
    <location>
        <begin position="75"/>
        <end position="87"/>
    </location>
</feature>
<name>A0A4U9HVV0_9ENTR</name>
<reference evidence="2 3" key="1">
    <citation type="submission" date="2019-05" db="EMBL/GenBank/DDBJ databases">
        <authorList>
            <consortium name="Pathogen Informatics"/>
        </authorList>
    </citation>
    <scope>NUCLEOTIDE SEQUENCE [LARGE SCALE GENOMIC DNA]</scope>
    <source>
        <strain evidence="2 3">NCTC13032</strain>
    </source>
</reference>
<evidence type="ECO:0000313" key="2">
    <source>
        <dbReference type="EMBL" id="VTP68812.1"/>
    </source>
</evidence>